<dbReference type="Proteomes" id="UP000775129">
    <property type="component" value="Unassembled WGS sequence"/>
</dbReference>
<protein>
    <submittedName>
        <fullName evidence="2">Uncharacterized protein</fullName>
    </submittedName>
</protein>
<feature type="transmembrane region" description="Helical" evidence="1">
    <location>
        <begin position="134"/>
        <end position="155"/>
    </location>
</feature>
<feature type="transmembrane region" description="Helical" evidence="1">
    <location>
        <begin position="357"/>
        <end position="378"/>
    </location>
</feature>
<name>A0A921GPS6_9MICO</name>
<gene>
    <name evidence="2" type="ORF">K8W24_07550</name>
</gene>
<sequence>MGEPAPIAQSRWRVLPVGLGPALQRQALRASLHVMVGLGVLFGTVVVAGIVSEELLSDSEAGSTIDLAGRASLAGMLILLVLAFLALGVLGALEGPLMARALARRLDEGVPAADVPAPGQWAEATEPSARAYRIIAIVLLCVLGLVHLIVIAAMLESGIDAVGLAVIAAGLLVLGLIGAGIPLFEKVLGARQERTAQRLRAHWTEPHRIIAAGRALTAEDVAAARGVDGPEALPGAGARRLGGAALGVLGASAAVGLLALQLMFALAYPDRERWSGGRAGERAELDPRGEQLVDLVVAGVGVCGALVLLCLLLALACEVLARRAEMRAVRTALADPAAPPPAIALLRSLFAAGAPRLLLAMHSLAGALAAIGLGLWVVPIGEDGPSWEIYSSAGPTLRSLDAQAPLVLVGALMVLVAGILLAAVLDVREQRLRDELVRRWPMRADPSPAAEA</sequence>
<evidence type="ECO:0000313" key="2">
    <source>
        <dbReference type="EMBL" id="HJF49640.1"/>
    </source>
</evidence>
<reference evidence="2" key="1">
    <citation type="journal article" date="2021" name="PeerJ">
        <title>Extensive microbial diversity within the chicken gut microbiome revealed by metagenomics and culture.</title>
        <authorList>
            <person name="Gilroy R."/>
            <person name="Ravi A."/>
            <person name="Getino M."/>
            <person name="Pursley I."/>
            <person name="Horton D.L."/>
            <person name="Alikhan N.F."/>
            <person name="Baker D."/>
            <person name="Gharbi K."/>
            <person name="Hall N."/>
            <person name="Watson M."/>
            <person name="Adriaenssens E.M."/>
            <person name="Foster-Nyarko E."/>
            <person name="Jarju S."/>
            <person name="Secka A."/>
            <person name="Antonio M."/>
            <person name="Oren A."/>
            <person name="Chaudhuri R.R."/>
            <person name="La Ragione R."/>
            <person name="Hildebrand F."/>
            <person name="Pallen M.J."/>
        </authorList>
    </citation>
    <scope>NUCLEOTIDE SEQUENCE</scope>
    <source>
        <strain evidence="2">1647</strain>
    </source>
</reference>
<feature type="transmembrane region" description="Helical" evidence="1">
    <location>
        <begin position="244"/>
        <end position="268"/>
    </location>
</feature>
<keyword evidence="1" id="KW-0812">Transmembrane</keyword>
<dbReference type="EMBL" id="DYWO01000224">
    <property type="protein sequence ID" value="HJF49640.1"/>
    <property type="molecule type" value="Genomic_DNA"/>
</dbReference>
<reference evidence="2" key="2">
    <citation type="submission" date="2021-09" db="EMBL/GenBank/DDBJ databases">
        <authorList>
            <person name="Gilroy R."/>
        </authorList>
    </citation>
    <scope>NUCLEOTIDE SEQUENCE</scope>
    <source>
        <strain evidence="2">1647</strain>
    </source>
</reference>
<proteinExistence type="predicted"/>
<organism evidence="2 3">
    <name type="scientific">Brachybacterium paraconglomeratum</name>
    <dbReference type="NCBI Taxonomy" id="173362"/>
    <lineage>
        <taxon>Bacteria</taxon>
        <taxon>Bacillati</taxon>
        <taxon>Actinomycetota</taxon>
        <taxon>Actinomycetes</taxon>
        <taxon>Micrococcales</taxon>
        <taxon>Dermabacteraceae</taxon>
        <taxon>Brachybacterium</taxon>
    </lineage>
</organism>
<feature type="transmembrane region" description="Helical" evidence="1">
    <location>
        <begin position="161"/>
        <end position="184"/>
    </location>
</feature>
<evidence type="ECO:0000313" key="3">
    <source>
        <dbReference type="Proteomes" id="UP000775129"/>
    </source>
</evidence>
<feature type="transmembrane region" description="Helical" evidence="1">
    <location>
        <begin position="404"/>
        <end position="425"/>
    </location>
</feature>
<dbReference type="AlphaFoldDB" id="A0A921GPS6"/>
<evidence type="ECO:0000256" key="1">
    <source>
        <dbReference type="SAM" id="Phobius"/>
    </source>
</evidence>
<keyword evidence="1" id="KW-1133">Transmembrane helix</keyword>
<feature type="transmembrane region" description="Helical" evidence="1">
    <location>
        <begin position="32"/>
        <end position="51"/>
    </location>
</feature>
<feature type="transmembrane region" description="Helical" evidence="1">
    <location>
        <begin position="295"/>
        <end position="321"/>
    </location>
</feature>
<keyword evidence="1" id="KW-0472">Membrane</keyword>
<feature type="transmembrane region" description="Helical" evidence="1">
    <location>
        <begin position="71"/>
        <end position="93"/>
    </location>
</feature>
<comment type="caution">
    <text evidence="2">The sequence shown here is derived from an EMBL/GenBank/DDBJ whole genome shotgun (WGS) entry which is preliminary data.</text>
</comment>
<accession>A0A921GPS6</accession>